<keyword evidence="3" id="KW-1185">Reference proteome</keyword>
<organism evidence="2 3">
    <name type="scientific">Streptomyces zhaozhouensis</name>
    <dbReference type="NCBI Taxonomy" id="1300267"/>
    <lineage>
        <taxon>Bacteria</taxon>
        <taxon>Bacillati</taxon>
        <taxon>Actinomycetota</taxon>
        <taxon>Actinomycetes</taxon>
        <taxon>Kitasatosporales</taxon>
        <taxon>Streptomycetaceae</taxon>
        <taxon>Streptomyces</taxon>
    </lineage>
</organism>
<name>A0A286DVY2_9ACTN</name>
<evidence type="ECO:0000313" key="2">
    <source>
        <dbReference type="EMBL" id="SOD62837.1"/>
    </source>
</evidence>
<dbReference type="Proteomes" id="UP000219072">
    <property type="component" value="Unassembled WGS sequence"/>
</dbReference>
<proteinExistence type="predicted"/>
<reference evidence="2 3" key="1">
    <citation type="submission" date="2017-09" db="EMBL/GenBank/DDBJ databases">
        <authorList>
            <person name="Ehlers B."/>
            <person name="Leendertz F.H."/>
        </authorList>
    </citation>
    <scope>NUCLEOTIDE SEQUENCE [LARGE SCALE GENOMIC DNA]</scope>
    <source>
        <strain evidence="2 3">CGMCC 4.7095</strain>
    </source>
</reference>
<sequence>MEGSTGTPFRHAVVTGGAGFLGSHLCEALLAGGTEVTCVDDLCTAHPDQTPRERVGVEFMDLVVRL</sequence>
<dbReference type="Gene3D" id="3.40.50.720">
    <property type="entry name" value="NAD(P)-binding Rossmann-like Domain"/>
    <property type="match status" value="1"/>
</dbReference>
<dbReference type="InterPro" id="IPR036291">
    <property type="entry name" value="NAD(P)-bd_dom_sf"/>
</dbReference>
<dbReference type="EMBL" id="OCNE01000007">
    <property type="protein sequence ID" value="SOD62837.1"/>
    <property type="molecule type" value="Genomic_DNA"/>
</dbReference>
<dbReference type="SUPFAM" id="SSF51735">
    <property type="entry name" value="NAD(P)-binding Rossmann-fold domains"/>
    <property type="match status" value="1"/>
</dbReference>
<protein>
    <submittedName>
        <fullName evidence="2">NAD dependent epimerase/dehydratase family protein</fullName>
    </submittedName>
</protein>
<evidence type="ECO:0000313" key="3">
    <source>
        <dbReference type="Proteomes" id="UP000219072"/>
    </source>
</evidence>
<gene>
    <name evidence="2" type="ORF">SAMN06297387_107211</name>
</gene>
<accession>A0A286DVY2</accession>
<dbReference type="InterPro" id="IPR001509">
    <property type="entry name" value="Epimerase_deHydtase"/>
</dbReference>
<dbReference type="Pfam" id="PF01370">
    <property type="entry name" value="Epimerase"/>
    <property type="match status" value="1"/>
</dbReference>
<dbReference type="AlphaFoldDB" id="A0A286DVY2"/>
<feature type="domain" description="NAD-dependent epimerase/dehydratase" evidence="1">
    <location>
        <begin position="13"/>
        <end position="54"/>
    </location>
</feature>
<evidence type="ECO:0000259" key="1">
    <source>
        <dbReference type="Pfam" id="PF01370"/>
    </source>
</evidence>